<proteinExistence type="predicted"/>
<dbReference type="RefSeq" id="WP_249311388.1">
    <property type="nucleotide sequence ID" value="NZ_JACRSU010000001.1"/>
</dbReference>
<dbReference type="SUPFAM" id="SSF55729">
    <property type="entry name" value="Acyl-CoA N-acyltransferases (Nat)"/>
    <property type="match status" value="1"/>
</dbReference>
<dbReference type="InterPro" id="IPR000182">
    <property type="entry name" value="GNAT_dom"/>
</dbReference>
<protein>
    <submittedName>
        <fullName evidence="2">GNAT family N-acetyltransferase</fullName>
    </submittedName>
</protein>
<evidence type="ECO:0000313" key="3">
    <source>
        <dbReference type="Proteomes" id="UP000611762"/>
    </source>
</evidence>
<dbReference type="AlphaFoldDB" id="A0A926DLZ5"/>
<feature type="domain" description="N-acetyltransferase" evidence="1">
    <location>
        <begin position="8"/>
        <end position="151"/>
    </location>
</feature>
<dbReference type="Gene3D" id="3.40.630.30">
    <property type="match status" value="1"/>
</dbReference>
<dbReference type="InterPro" id="IPR016181">
    <property type="entry name" value="Acyl_CoA_acyltransferase"/>
</dbReference>
<dbReference type="EMBL" id="JACRSU010000001">
    <property type="protein sequence ID" value="MBC8540296.1"/>
    <property type="molecule type" value="Genomic_DNA"/>
</dbReference>
<keyword evidence="3" id="KW-1185">Reference proteome</keyword>
<dbReference type="Proteomes" id="UP000611762">
    <property type="component" value="Unassembled WGS sequence"/>
</dbReference>
<dbReference type="Pfam" id="PF00583">
    <property type="entry name" value="Acetyltransf_1"/>
    <property type="match status" value="1"/>
</dbReference>
<gene>
    <name evidence="2" type="ORF">H8698_04830</name>
</gene>
<name>A0A926DLZ5_9FIRM</name>
<dbReference type="GO" id="GO:0016747">
    <property type="term" value="F:acyltransferase activity, transferring groups other than amino-acyl groups"/>
    <property type="evidence" value="ECO:0007669"/>
    <property type="project" value="InterPro"/>
</dbReference>
<reference evidence="2" key="1">
    <citation type="submission" date="2020-08" db="EMBL/GenBank/DDBJ databases">
        <title>Genome public.</title>
        <authorList>
            <person name="Liu C."/>
            <person name="Sun Q."/>
        </authorList>
    </citation>
    <scope>NUCLEOTIDE SEQUENCE</scope>
    <source>
        <strain evidence="2">H8</strain>
    </source>
</reference>
<dbReference type="PROSITE" id="PS51186">
    <property type="entry name" value="GNAT"/>
    <property type="match status" value="1"/>
</dbReference>
<organism evidence="2 3">
    <name type="scientific">Congzhengia minquanensis</name>
    <dbReference type="NCBI Taxonomy" id="2763657"/>
    <lineage>
        <taxon>Bacteria</taxon>
        <taxon>Bacillati</taxon>
        <taxon>Bacillota</taxon>
        <taxon>Clostridia</taxon>
        <taxon>Eubacteriales</taxon>
        <taxon>Oscillospiraceae</taxon>
        <taxon>Congzhengia</taxon>
    </lineage>
</organism>
<comment type="caution">
    <text evidence="2">The sequence shown here is derived from an EMBL/GenBank/DDBJ whole genome shotgun (WGS) entry which is preliminary data.</text>
</comment>
<evidence type="ECO:0000313" key="2">
    <source>
        <dbReference type="EMBL" id="MBC8540296.1"/>
    </source>
</evidence>
<accession>A0A926DLZ5</accession>
<sequence>MLCENKMITIEQATPADCPVLALMNRQLIDDGGDDSTMADPQLESRMYHWLQGDTYTGFVFKLNGETIGYALIDVSERWLRHFFICRIYRRRGYGREAVRLLMKHLGVEEIGLSCLTKNVSGQGFWRSFQHEAYSTNFSVQRPDIAQLRDEAE</sequence>
<evidence type="ECO:0000259" key="1">
    <source>
        <dbReference type="PROSITE" id="PS51186"/>
    </source>
</evidence>